<evidence type="ECO:0000313" key="10">
    <source>
        <dbReference type="EMBL" id="KKN29114.1"/>
    </source>
</evidence>
<dbReference type="PANTHER" id="PTHR42914:SF1">
    <property type="entry name" value="7-CYANO-7-DEAZAGUANINE SYNTHASE"/>
    <property type="match status" value="1"/>
</dbReference>
<proteinExistence type="inferred from homology"/>
<keyword evidence="6" id="KW-0067">ATP-binding</keyword>
<evidence type="ECO:0000256" key="6">
    <source>
        <dbReference type="ARBA" id="ARBA00022840"/>
    </source>
</evidence>
<evidence type="ECO:0000256" key="2">
    <source>
        <dbReference type="ARBA" id="ARBA00022598"/>
    </source>
</evidence>
<dbReference type="GO" id="GO:0046872">
    <property type="term" value="F:metal ion binding"/>
    <property type="evidence" value="ECO:0007669"/>
    <property type="project" value="UniProtKB-KW"/>
</dbReference>
<dbReference type="EMBL" id="LAZR01002509">
    <property type="protein sequence ID" value="KKN29114.1"/>
    <property type="molecule type" value="Genomic_DNA"/>
</dbReference>
<evidence type="ECO:0000256" key="1">
    <source>
        <dbReference type="ARBA" id="ARBA00005061"/>
    </source>
</evidence>
<comment type="pathway">
    <text evidence="1">Purine metabolism; 7-cyano-7-deazaguanine biosynthesis.</text>
</comment>
<dbReference type="GO" id="GO:0016874">
    <property type="term" value="F:ligase activity"/>
    <property type="evidence" value="ECO:0007669"/>
    <property type="project" value="UniProtKB-KW"/>
</dbReference>
<dbReference type="InterPro" id="IPR018317">
    <property type="entry name" value="QueC"/>
</dbReference>
<dbReference type="AlphaFoldDB" id="A0A0F9PG26"/>
<gene>
    <name evidence="10" type="ORF">LCGC14_0847380</name>
</gene>
<evidence type="ECO:0000256" key="7">
    <source>
        <dbReference type="ARBA" id="ARBA00037993"/>
    </source>
</evidence>
<comment type="catalytic activity">
    <reaction evidence="9">
        <text>7-carboxy-7-carbaguanine + NH4(+) + 2 ATP = 7-cyano-7-carbaguanine + 2 AMP + 2 diphosphate + 2 H(+)</text>
        <dbReference type="Rhea" id="RHEA:27982"/>
        <dbReference type="ChEBI" id="CHEBI:15378"/>
        <dbReference type="ChEBI" id="CHEBI:28938"/>
        <dbReference type="ChEBI" id="CHEBI:30616"/>
        <dbReference type="ChEBI" id="CHEBI:33019"/>
        <dbReference type="ChEBI" id="CHEBI:45075"/>
        <dbReference type="ChEBI" id="CHEBI:61036"/>
        <dbReference type="ChEBI" id="CHEBI:456215"/>
        <dbReference type="EC" id="6.3.4.20"/>
    </reaction>
</comment>
<evidence type="ECO:0000256" key="8">
    <source>
        <dbReference type="ARBA" id="ARBA00039149"/>
    </source>
</evidence>
<keyword evidence="3" id="KW-0479">Metal-binding</keyword>
<dbReference type="SUPFAM" id="SSF52402">
    <property type="entry name" value="Adenine nucleotide alpha hydrolases-like"/>
    <property type="match status" value="1"/>
</dbReference>
<keyword evidence="4" id="KW-0547">Nucleotide-binding</keyword>
<evidence type="ECO:0000256" key="4">
    <source>
        <dbReference type="ARBA" id="ARBA00022741"/>
    </source>
</evidence>
<dbReference type="PANTHER" id="PTHR42914">
    <property type="entry name" value="7-CYANO-7-DEAZAGUANINE SYNTHASE"/>
    <property type="match status" value="1"/>
</dbReference>
<comment type="caution">
    <text evidence="10">The sequence shown here is derived from an EMBL/GenBank/DDBJ whole genome shotgun (WGS) entry which is preliminary data.</text>
</comment>
<name>A0A0F9PG26_9ZZZZ</name>
<accession>A0A0F9PG26</accession>
<dbReference type="Pfam" id="PF06508">
    <property type="entry name" value="QueC"/>
    <property type="match status" value="1"/>
</dbReference>
<dbReference type="GO" id="GO:0005524">
    <property type="term" value="F:ATP binding"/>
    <property type="evidence" value="ECO:0007669"/>
    <property type="project" value="UniProtKB-KW"/>
</dbReference>
<keyword evidence="5" id="KW-0862">Zinc</keyword>
<comment type="similarity">
    <text evidence="7">Belongs to the QueC family.</text>
</comment>
<dbReference type="EC" id="6.3.4.20" evidence="8"/>
<evidence type="ECO:0000256" key="3">
    <source>
        <dbReference type="ARBA" id="ARBA00022723"/>
    </source>
</evidence>
<reference evidence="10" key="1">
    <citation type="journal article" date="2015" name="Nature">
        <title>Complex archaea that bridge the gap between prokaryotes and eukaryotes.</title>
        <authorList>
            <person name="Spang A."/>
            <person name="Saw J.H."/>
            <person name="Jorgensen S.L."/>
            <person name="Zaremba-Niedzwiedzka K."/>
            <person name="Martijn J."/>
            <person name="Lind A.E."/>
            <person name="van Eijk R."/>
            <person name="Schleper C."/>
            <person name="Guy L."/>
            <person name="Ettema T.J."/>
        </authorList>
    </citation>
    <scope>NUCLEOTIDE SEQUENCE</scope>
</reference>
<keyword evidence="2" id="KW-0436">Ligase</keyword>
<dbReference type="Gene3D" id="3.40.50.620">
    <property type="entry name" value="HUPs"/>
    <property type="match status" value="1"/>
</dbReference>
<organism evidence="10">
    <name type="scientific">marine sediment metagenome</name>
    <dbReference type="NCBI Taxonomy" id="412755"/>
    <lineage>
        <taxon>unclassified sequences</taxon>
        <taxon>metagenomes</taxon>
        <taxon>ecological metagenomes</taxon>
    </lineage>
</organism>
<dbReference type="InterPro" id="IPR014729">
    <property type="entry name" value="Rossmann-like_a/b/a_fold"/>
</dbReference>
<evidence type="ECO:0000256" key="5">
    <source>
        <dbReference type="ARBA" id="ARBA00022833"/>
    </source>
</evidence>
<sequence length="213" mass="25057">MDKSVVLWSGGFDSTGLVLWALNQNYEVFPLFLNRHQSNYKWEKKAIDSLYVNIKANYPDLRLNPVREFEIITPPKELKSEFSKSNFKFVYFLRNSDLLINAIRLALCLKSKNIFMGSVMEDIQESQNFPDNHPEYLKFKNLEINKALDIMKIDKLHIKTPFTENNWGKEEILNFLKDQFNKVDLKLTRSCYTDTEAPCEQCKACNNRQKLNL</sequence>
<evidence type="ECO:0000256" key="9">
    <source>
        <dbReference type="ARBA" id="ARBA00047890"/>
    </source>
</evidence>
<protein>
    <recommendedName>
        <fullName evidence="8">7-cyano-7-deazaguanine synthase</fullName>
        <ecNumber evidence="8">6.3.4.20</ecNumber>
    </recommendedName>
</protein>